<dbReference type="OrthoDB" id="5984822at2759"/>
<keyword evidence="3" id="KW-1185">Reference proteome</keyword>
<name>A0A6S7J2B6_PARCT</name>
<accession>A0A6S7J2B6</accession>
<dbReference type="Proteomes" id="UP001152795">
    <property type="component" value="Unassembled WGS sequence"/>
</dbReference>
<gene>
    <name evidence="1" type="ORF">PACLA_8A047849</name>
    <name evidence="2" type="ORF">PACLA_8A068356</name>
</gene>
<proteinExistence type="predicted"/>
<evidence type="ECO:0000313" key="2">
    <source>
        <dbReference type="EMBL" id="CAB4024134.1"/>
    </source>
</evidence>
<dbReference type="EMBL" id="CACRXK020012856">
    <property type="protein sequence ID" value="CAB4024134.1"/>
    <property type="molecule type" value="Genomic_DNA"/>
</dbReference>
<dbReference type="EMBL" id="CACRXK020007242">
    <property type="protein sequence ID" value="CAB4011709.1"/>
    <property type="molecule type" value="Genomic_DNA"/>
</dbReference>
<protein>
    <submittedName>
        <fullName evidence="2">Uncharacterized protein</fullName>
    </submittedName>
</protein>
<sequence length="115" mass="14075">MECLWFCFSWLIQQDLDRVKDHWNSHYIRKSRYDTVSGIPNILYYLPEYNGKQDCVCPVDDQEIEEMRTHCEIENEQNSIYIEYFESVMYELQLQFPRNENEALDLFQQFIALQE</sequence>
<organism evidence="2 3">
    <name type="scientific">Paramuricea clavata</name>
    <name type="common">Red gorgonian</name>
    <name type="synonym">Violescent sea-whip</name>
    <dbReference type="NCBI Taxonomy" id="317549"/>
    <lineage>
        <taxon>Eukaryota</taxon>
        <taxon>Metazoa</taxon>
        <taxon>Cnidaria</taxon>
        <taxon>Anthozoa</taxon>
        <taxon>Octocorallia</taxon>
        <taxon>Malacalcyonacea</taxon>
        <taxon>Plexauridae</taxon>
        <taxon>Paramuricea</taxon>
    </lineage>
</organism>
<dbReference type="AlphaFoldDB" id="A0A6S7J2B6"/>
<reference evidence="2" key="1">
    <citation type="submission" date="2020-04" db="EMBL/GenBank/DDBJ databases">
        <authorList>
            <person name="Alioto T."/>
            <person name="Alioto T."/>
            <person name="Gomez Garrido J."/>
        </authorList>
    </citation>
    <scope>NUCLEOTIDE SEQUENCE</scope>
    <source>
        <strain evidence="2">A484AB</strain>
    </source>
</reference>
<evidence type="ECO:0000313" key="3">
    <source>
        <dbReference type="Proteomes" id="UP001152795"/>
    </source>
</evidence>
<evidence type="ECO:0000313" key="1">
    <source>
        <dbReference type="EMBL" id="CAB4011709.1"/>
    </source>
</evidence>
<comment type="caution">
    <text evidence="2">The sequence shown here is derived from an EMBL/GenBank/DDBJ whole genome shotgun (WGS) entry which is preliminary data.</text>
</comment>